<evidence type="ECO:0000256" key="2">
    <source>
        <dbReference type="ARBA" id="ARBA00005386"/>
    </source>
</evidence>
<dbReference type="SMART" id="SM00028">
    <property type="entry name" value="TPR"/>
    <property type="match status" value="7"/>
</dbReference>
<dbReference type="RefSeq" id="WP_277831024.1">
    <property type="nucleotide sequence ID" value="NZ_JARQZE010000002.1"/>
</dbReference>
<feature type="repeat" description="TPR" evidence="8">
    <location>
        <begin position="79"/>
        <end position="112"/>
    </location>
</feature>
<keyword evidence="11" id="KW-1185">Reference proteome</keyword>
<dbReference type="EMBL" id="JBHTMC010000024">
    <property type="protein sequence ID" value="MFD1264216.1"/>
    <property type="molecule type" value="Genomic_DNA"/>
</dbReference>
<comment type="caution">
    <text evidence="10">The sequence shown here is derived from an EMBL/GenBank/DDBJ whole genome shotgun (WGS) entry which is preliminary data.</text>
</comment>
<evidence type="ECO:0000259" key="9">
    <source>
        <dbReference type="Pfam" id="PF13844"/>
    </source>
</evidence>
<dbReference type="PROSITE" id="PS50005">
    <property type="entry name" value="TPR"/>
    <property type="match status" value="2"/>
</dbReference>
<name>A0ABW3WE63_9RHOO</name>
<sequence length="768" mass="83105">MKVQLPLSARDQELLSQATSLFSQGRYDRTIALAAELGARHPRHQVVHKLHGCALQLAGRSEEAVAALRIAVRLAPSDAQAWSNLGNALASCGLFEDALDAHRRALVLQPVSSAFNHNLGCVLLQVGQRAEALDHFWRAFDFAPSDAELARLCRELLAELGDLDRAALFCRVNLERLPADAGAAAMLGGIVLQQGLIDEALVLLDASVKSVPGDAVAWSNLSVALRGAGRFQDAVEAGLRAASLAPEWAQACNNAAVALRDAGQLMQARTMLLRAIECDPAFPDPYYNLGCTCADLGDNETAREALIEAIKREPRIDWMLQAAHACRQLADWDGAELIEAAFFQQFGEGLQSQAHVLPSPFAYLATPGTGPVDQRVVAEHFAAQYVARVAVARTGAASARGPLRLGLLSADFRDHATAHLLVGVLEALSPERVVVFAYDYGPAVEDAYSDRLRRAVTNWVVLRDMSDRDAAQRIADDRIDIAIDLKGWTQGYRGGILAHRPAPLQMQWLGFPGTMGAPWIDYIIADSVTIPHGAEGAYSERILRLPGCYQPNDALRAVAKTPARNALGLPEGALVLAAMHQPYKITREVFSLWLRLLDKVPDAVLWLLVPPEQVRLRLLDAALAAGILPERLIWAPRLPMADHLGRLSAADLALDTFPVGAHTTASDALWAGVPQLACRGDSFVSRVSASIVEAAGMAELVVDSEAGYEALALALLSDRQRLGRLRQRLRAQRADCALFDTRRFADRLAHGLEMARGGQPLGHIDVTD</sequence>
<accession>A0ABW3WE63</accession>
<protein>
    <recommendedName>
        <fullName evidence="3">protein O-GlcNAc transferase</fullName>
        <ecNumber evidence="3">2.4.1.255</ecNumber>
    </recommendedName>
</protein>
<feature type="domain" description="O-GlcNAc transferase C-terminal" evidence="9">
    <location>
        <begin position="563"/>
        <end position="747"/>
    </location>
</feature>
<dbReference type="SUPFAM" id="SSF48452">
    <property type="entry name" value="TPR-like"/>
    <property type="match status" value="2"/>
</dbReference>
<feature type="repeat" description="TPR" evidence="8">
    <location>
        <begin position="113"/>
        <end position="146"/>
    </location>
</feature>
<dbReference type="Gene3D" id="1.25.40.10">
    <property type="entry name" value="Tetratricopeptide repeat domain"/>
    <property type="match status" value="2"/>
</dbReference>
<dbReference type="Pfam" id="PF13844">
    <property type="entry name" value="Glyco_transf_41"/>
    <property type="match status" value="2"/>
</dbReference>
<evidence type="ECO:0000313" key="11">
    <source>
        <dbReference type="Proteomes" id="UP001597158"/>
    </source>
</evidence>
<evidence type="ECO:0000256" key="3">
    <source>
        <dbReference type="ARBA" id="ARBA00011970"/>
    </source>
</evidence>
<dbReference type="Pfam" id="PF13432">
    <property type="entry name" value="TPR_16"/>
    <property type="match status" value="2"/>
</dbReference>
<evidence type="ECO:0000256" key="6">
    <source>
        <dbReference type="ARBA" id="ARBA00022737"/>
    </source>
</evidence>
<proteinExistence type="inferred from homology"/>
<reference evidence="11" key="1">
    <citation type="journal article" date="2019" name="Int. J. Syst. Evol. Microbiol.">
        <title>The Global Catalogue of Microorganisms (GCM) 10K type strain sequencing project: providing services to taxonomists for standard genome sequencing and annotation.</title>
        <authorList>
            <consortium name="The Broad Institute Genomics Platform"/>
            <consortium name="The Broad Institute Genome Sequencing Center for Infectious Disease"/>
            <person name="Wu L."/>
            <person name="Ma J."/>
        </authorList>
    </citation>
    <scope>NUCLEOTIDE SEQUENCE [LARGE SCALE GENOMIC DNA]</scope>
    <source>
        <strain evidence="11">CCUG 48884</strain>
    </source>
</reference>
<dbReference type="Gene3D" id="3.40.50.11380">
    <property type="match status" value="1"/>
</dbReference>
<dbReference type="Pfam" id="PF13431">
    <property type="entry name" value="TPR_17"/>
    <property type="match status" value="1"/>
</dbReference>
<evidence type="ECO:0000256" key="5">
    <source>
        <dbReference type="ARBA" id="ARBA00022679"/>
    </source>
</evidence>
<comment type="similarity">
    <text evidence="2">Belongs to the glycosyltransferase 41 family. O-GlcNAc transferase subfamily.</text>
</comment>
<gene>
    <name evidence="10" type="ORF">ACFQ4M_11525</name>
</gene>
<dbReference type="InterPro" id="IPR029489">
    <property type="entry name" value="OGT/SEC/SPY_C"/>
</dbReference>
<dbReference type="EC" id="2.4.1.255" evidence="3"/>
<dbReference type="Proteomes" id="UP001597158">
    <property type="component" value="Unassembled WGS sequence"/>
</dbReference>
<dbReference type="PANTHER" id="PTHR44998">
    <property type="match status" value="1"/>
</dbReference>
<keyword evidence="4" id="KW-0328">Glycosyltransferase</keyword>
<evidence type="ECO:0000256" key="4">
    <source>
        <dbReference type="ARBA" id="ARBA00022676"/>
    </source>
</evidence>
<evidence type="ECO:0000256" key="7">
    <source>
        <dbReference type="ARBA" id="ARBA00022803"/>
    </source>
</evidence>
<evidence type="ECO:0000256" key="8">
    <source>
        <dbReference type="PROSITE-ProRule" id="PRU00339"/>
    </source>
</evidence>
<keyword evidence="7 8" id="KW-0802">TPR repeat</keyword>
<keyword evidence="5" id="KW-0808">Transferase</keyword>
<dbReference type="InterPro" id="IPR019734">
    <property type="entry name" value="TPR_rpt"/>
</dbReference>
<dbReference type="Gene3D" id="3.40.50.2000">
    <property type="entry name" value="Glycogen Phosphorylase B"/>
    <property type="match status" value="1"/>
</dbReference>
<evidence type="ECO:0000313" key="10">
    <source>
        <dbReference type="EMBL" id="MFD1264216.1"/>
    </source>
</evidence>
<feature type="domain" description="O-GlcNAc transferase C-terminal" evidence="9">
    <location>
        <begin position="398"/>
        <end position="549"/>
    </location>
</feature>
<dbReference type="PANTHER" id="PTHR44998:SF1">
    <property type="entry name" value="UDP-N-ACETYLGLUCOSAMINE--PEPTIDE N-ACETYLGLUCOSAMINYLTRANSFERASE 110 KDA SUBUNIT"/>
    <property type="match status" value="1"/>
</dbReference>
<organism evidence="10 11">
    <name type="scientific">Thauera mechernichensis</name>
    <dbReference type="NCBI Taxonomy" id="82788"/>
    <lineage>
        <taxon>Bacteria</taxon>
        <taxon>Pseudomonadati</taxon>
        <taxon>Pseudomonadota</taxon>
        <taxon>Betaproteobacteria</taxon>
        <taxon>Rhodocyclales</taxon>
        <taxon>Zoogloeaceae</taxon>
        <taxon>Thauera</taxon>
    </lineage>
</organism>
<comment type="pathway">
    <text evidence="1">Protein modification; protein glycosylation.</text>
</comment>
<keyword evidence="6" id="KW-0677">Repeat</keyword>
<dbReference type="InterPro" id="IPR011990">
    <property type="entry name" value="TPR-like_helical_dom_sf"/>
</dbReference>
<evidence type="ECO:0000256" key="1">
    <source>
        <dbReference type="ARBA" id="ARBA00004922"/>
    </source>
</evidence>
<dbReference type="SUPFAM" id="SSF53756">
    <property type="entry name" value="UDP-Glycosyltransferase/glycogen phosphorylase"/>
    <property type="match status" value="1"/>
</dbReference>